<evidence type="ECO:0000256" key="1">
    <source>
        <dbReference type="SAM" id="MobiDB-lite"/>
    </source>
</evidence>
<gene>
    <name evidence="3" type="ORF">ACFQKB_42945</name>
</gene>
<dbReference type="InterPro" id="IPR047718">
    <property type="entry name" value="RsbA-like_anti_sig"/>
</dbReference>
<keyword evidence="4" id="KW-1185">Reference proteome</keyword>
<proteinExistence type="predicted"/>
<accession>A0ABW2D149</accession>
<evidence type="ECO:0000313" key="4">
    <source>
        <dbReference type="Proteomes" id="UP001596380"/>
    </source>
</evidence>
<dbReference type="Pfam" id="PF14417">
    <property type="entry name" value="MEDS"/>
    <property type="match status" value="1"/>
</dbReference>
<organism evidence="3 4">
    <name type="scientific">Actinomadura yumaensis</name>
    <dbReference type="NCBI Taxonomy" id="111807"/>
    <lineage>
        <taxon>Bacteria</taxon>
        <taxon>Bacillati</taxon>
        <taxon>Actinomycetota</taxon>
        <taxon>Actinomycetes</taxon>
        <taxon>Streptosporangiales</taxon>
        <taxon>Thermomonosporaceae</taxon>
        <taxon>Actinomadura</taxon>
    </lineage>
</organism>
<reference evidence="4" key="1">
    <citation type="journal article" date="2019" name="Int. J. Syst. Evol. Microbiol.">
        <title>The Global Catalogue of Microorganisms (GCM) 10K type strain sequencing project: providing services to taxonomists for standard genome sequencing and annotation.</title>
        <authorList>
            <consortium name="The Broad Institute Genomics Platform"/>
            <consortium name="The Broad Institute Genome Sequencing Center for Infectious Disease"/>
            <person name="Wu L."/>
            <person name="Ma J."/>
        </authorList>
    </citation>
    <scope>NUCLEOTIDE SEQUENCE [LARGE SCALE GENOMIC DNA]</scope>
    <source>
        <strain evidence="4">JCM 3369</strain>
    </source>
</reference>
<feature type="region of interest" description="Disordered" evidence="1">
    <location>
        <begin position="1"/>
        <end position="21"/>
    </location>
</feature>
<name>A0ABW2D149_9ACTN</name>
<dbReference type="NCBIfam" id="NF041045">
    <property type="entry name" value="RsbA_anti_sig"/>
    <property type="match status" value="1"/>
</dbReference>
<evidence type="ECO:0000313" key="3">
    <source>
        <dbReference type="EMBL" id="MFC6886581.1"/>
    </source>
</evidence>
<dbReference type="Proteomes" id="UP001596380">
    <property type="component" value="Unassembled WGS sequence"/>
</dbReference>
<dbReference type="RefSeq" id="WP_160822238.1">
    <property type="nucleotide sequence ID" value="NZ_JBHSXE010000001.1"/>
</dbReference>
<dbReference type="EMBL" id="JBHSXS010000056">
    <property type="protein sequence ID" value="MFC6886581.1"/>
    <property type="molecule type" value="Genomic_DNA"/>
</dbReference>
<comment type="caution">
    <text evidence="3">The sequence shown here is derived from an EMBL/GenBank/DDBJ whole genome shotgun (WGS) entry which is preliminary data.</text>
</comment>
<dbReference type="Gene3D" id="3.30.565.10">
    <property type="entry name" value="Histidine kinase-like ATPase, C-terminal domain"/>
    <property type="match status" value="1"/>
</dbReference>
<dbReference type="InterPro" id="IPR036890">
    <property type="entry name" value="HATPase_C_sf"/>
</dbReference>
<protein>
    <submittedName>
        <fullName evidence="3">Anti-sigma factor RsbA family regulatory protein</fullName>
    </submittedName>
</protein>
<sequence>MNAFTGTGDATGRGGAPGPYAATGRDALVHRALLHRTDREFATAAVPYLREGRRDGDALVVIASAAFGDLLREQLGERDAAPIEFPDRDAWFAGPMHAFAAYHDRARADWWPRGRLRLLVQPVWEGRTALEVSEWKRHEALINVMFAGTPTSMLCAYDAAALPGGVLTDAMRTHPELQDAGGVHPSGRFTDPADVYAECNAAPLAPPPPDAARRIFASGELPGLRAFLRGEAVRHGLPDAACLPFVLAVNEIATGIIRDGGGHGSLWVWTEGRELVCDLTDPAFALDDRFLGYAPPRGGRRGEAAMWAVRRLCHIVEIRSGAHGTRVRMHVRLPG</sequence>
<dbReference type="InterPro" id="IPR025847">
    <property type="entry name" value="MEDS_domain"/>
</dbReference>
<evidence type="ECO:0000259" key="2">
    <source>
        <dbReference type="Pfam" id="PF14417"/>
    </source>
</evidence>
<feature type="domain" description="MEDS" evidence="2">
    <location>
        <begin position="30"/>
        <end position="175"/>
    </location>
</feature>